<feature type="coiled-coil region" evidence="1">
    <location>
        <begin position="754"/>
        <end position="848"/>
    </location>
</feature>
<dbReference type="RefSeq" id="WP_095845644.1">
    <property type="nucleotide sequence ID" value="NZ_CP014136.1"/>
</dbReference>
<dbReference type="GO" id="GO:0006302">
    <property type="term" value="P:double-strand break repair"/>
    <property type="evidence" value="ECO:0007669"/>
    <property type="project" value="InterPro"/>
</dbReference>
<protein>
    <recommendedName>
        <fullName evidence="1">Nuclease SbcCD subunit C</fullName>
    </recommendedName>
</protein>
<sequence length="1083" mass="122227">MKILSLRLKNLNSLQGEWKIDFSAEPFASNGLFAITGPTGAGKTTLLDAICLALYHQTPRLHVSPSQNELMTRHTAESLAEVEFEVKGIGYRAFWSQRRAKNQAEGNLQAPKVELALLEDGKIIADKVRDKLDLIATITGLDFGRFTKSMMLSQGQFAAFLNADANDRAELLEELTGTEIYGRLSEQVFEQHKQARIDLDALHQRASGIELLNDEQRLALEKQRAELGEQEAALSQQTQRQQLALNWLQQWRQAQQQQQTAQARLAAVQQEHRQAEPQLQRLARSAPAEKLRPLMDQRARCSQEAAAMQQHIAQLTQQQEQQLAQLAPLQQALEKARAEQQAHAAHQQQQVTLIDEQVVPLDGRIALLQQTLTETQQASDAQAQQCSQQQQQLTQLNAERTQLAAQAEQYQAKQTQLTNALAQQQQQQQALEAAAPLATLRQHQARLAEQRPARQRLYTLSSLARQIAQRLEPQRQEFSERQTQLAALQQQLELARQQFKQHRALEQEVEKRWELEKRIVSLEAERAHLQSGEPCPLCGATQHPAIAQYQAAKPSETERRLVEIRKTTEDLQRQGTELRTRSESLQEQQQRLQLAIAQDERQQAEHANDWQALSAPLNLGFGLHEGTQLEAWLASCEAEERQCQQQLQQHEQALQAVQQAKDALAALQQEQQRSQQQQLLLDERRGQLEKNLSEAQSQQQRLQQQCQESTRALGELRAQRLALFGEQQVTQVREQLRSRQALCEQTSSQAAERLQQAQVQSDRLAGQLAELEKQQRQWAERLQQAEQHWQQALSASEFDDEAAFTAALLDDAQRQQLQQLKERLQQQQAEAQALLAQAQQTLEQHTQTRPQDMDEADADAGALAEALADLAQGLKTLQQRQGEVQSQLASDAARRISQQALFEQIAQSQQYCDDWSYLNQLIGSKEGDKFRKFAQGLTLDHLVYLANLQLARLHGRYLLQRKTSDALELQVMDTWQADAVRDTRTLSGGESFLVSLALALALSDLVSHKTSIDSLFLDEGFGTLDAETLDTALDALDSLNASGKTIGVISHVEAMKERIPVQIKVKKINGLGVSKLESQFRVA</sequence>
<feature type="coiled-coil region" evidence="1">
    <location>
        <begin position="568"/>
        <end position="607"/>
    </location>
</feature>
<keyword evidence="1" id="KW-0235">DNA replication</keyword>
<keyword evidence="1" id="KW-0540">Nuclease</keyword>
<evidence type="ECO:0000313" key="4">
    <source>
        <dbReference type="Proteomes" id="UP000217182"/>
    </source>
</evidence>
<dbReference type="PANTHER" id="PTHR32114:SF2">
    <property type="entry name" value="ABC TRANSPORTER ABCH.3"/>
    <property type="match status" value="1"/>
</dbReference>
<dbReference type="Proteomes" id="UP000217182">
    <property type="component" value="Chromosome"/>
</dbReference>
<dbReference type="InterPro" id="IPR027417">
    <property type="entry name" value="P-loop_NTPase"/>
</dbReference>
<feature type="coiled-coil region" evidence="1">
    <location>
        <begin position="379"/>
        <end position="434"/>
    </location>
</feature>
<feature type="coiled-coil region" evidence="1">
    <location>
        <begin position="478"/>
        <end position="525"/>
    </location>
</feature>
<dbReference type="GO" id="GO:0006260">
    <property type="term" value="P:DNA replication"/>
    <property type="evidence" value="ECO:0007669"/>
    <property type="project" value="UniProtKB-KW"/>
</dbReference>
<proteinExistence type="inferred from homology"/>
<keyword evidence="1" id="KW-0233">DNA recombination</keyword>
<dbReference type="GO" id="GO:0004527">
    <property type="term" value="F:exonuclease activity"/>
    <property type="evidence" value="ECO:0007669"/>
    <property type="project" value="UniProtKB-KW"/>
</dbReference>
<keyword evidence="4" id="KW-1185">Reference proteome</keyword>
<evidence type="ECO:0000256" key="1">
    <source>
        <dbReference type="RuleBase" id="RU363070"/>
    </source>
</evidence>
<comment type="function">
    <text evidence="1">SbcCD cleaves DNA hairpin structures. These structures can inhibit DNA replication and are intermediates in certain DNA recombination reactions. The complex acts as a 3'-&gt;5' double strand exonuclease that can open hairpins. It also has a 5' single-strand endonuclease activity.</text>
</comment>
<evidence type="ECO:0000259" key="2">
    <source>
        <dbReference type="Pfam" id="PF13476"/>
    </source>
</evidence>
<feature type="coiled-coil region" evidence="1">
    <location>
        <begin position="298"/>
        <end position="349"/>
    </location>
</feature>
<dbReference type="OrthoDB" id="9795626at2"/>
<evidence type="ECO:0000313" key="3">
    <source>
        <dbReference type="EMBL" id="ATA19040.1"/>
    </source>
</evidence>
<dbReference type="PANTHER" id="PTHR32114">
    <property type="entry name" value="ABC TRANSPORTER ABCH.3"/>
    <property type="match status" value="1"/>
</dbReference>
<feature type="coiled-coil region" evidence="1">
    <location>
        <begin position="213"/>
        <end position="271"/>
    </location>
</feature>
<dbReference type="KEGG" id="gqu:AWC35_06595"/>
<dbReference type="EMBL" id="CP014136">
    <property type="protein sequence ID" value="ATA19040.1"/>
    <property type="molecule type" value="Genomic_DNA"/>
</dbReference>
<accession>A0A250AYJ4</accession>
<organism evidence="3 4">
    <name type="scientific">Gibbsiella quercinecans</name>
    <dbReference type="NCBI Taxonomy" id="929813"/>
    <lineage>
        <taxon>Bacteria</taxon>
        <taxon>Pseudomonadati</taxon>
        <taxon>Pseudomonadota</taxon>
        <taxon>Gammaproteobacteria</taxon>
        <taxon>Enterobacterales</taxon>
        <taxon>Yersiniaceae</taxon>
        <taxon>Gibbsiella</taxon>
    </lineage>
</organism>
<keyword evidence="1" id="KW-0378">Hydrolase</keyword>
<comment type="similarity">
    <text evidence="1">Belongs to the SMC family. SbcC subfamily.</text>
</comment>
<dbReference type="InterPro" id="IPR038729">
    <property type="entry name" value="Rad50/SbcC_AAA"/>
</dbReference>
<keyword evidence="1" id="KW-0175">Coiled coil</keyword>
<dbReference type="Gene3D" id="3.40.50.300">
    <property type="entry name" value="P-loop containing nucleotide triphosphate hydrolases"/>
    <property type="match status" value="2"/>
</dbReference>
<dbReference type="NCBIfam" id="NF007600">
    <property type="entry name" value="PRK10246.1"/>
    <property type="match status" value="1"/>
</dbReference>
<dbReference type="InterPro" id="IPR004592">
    <property type="entry name" value="SbcC_gammaproteobac_type"/>
</dbReference>
<feature type="coiled-coil region" evidence="1">
    <location>
        <begin position="633"/>
        <end position="719"/>
    </location>
</feature>
<keyword evidence="1 3" id="KW-0269">Exonuclease</keyword>
<reference evidence="3 4" key="1">
    <citation type="submission" date="2016-01" db="EMBL/GenBank/DDBJ databases">
        <authorList>
            <person name="Oliw E.H."/>
        </authorList>
    </citation>
    <scope>NUCLEOTIDE SEQUENCE [LARGE SCALE GENOMIC DNA]</scope>
    <source>
        <strain evidence="3 4">FRB97</strain>
    </source>
</reference>
<dbReference type="AlphaFoldDB" id="A0A250AYJ4"/>
<dbReference type="GO" id="GO:0006310">
    <property type="term" value="P:DNA recombination"/>
    <property type="evidence" value="ECO:0007669"/>
    <property type="project" value="UniProtKB-KW"/>
</dbReference>
<dbReference type="Pfam" id="PF13476">
    <property type="entry name" value="AAA_23"/>
    <property type="match status" value="1"/>
</dbReference>
<gene>
    <name evidence="1" type="primary">sbcC</name>
    <name evidence="3" type="ORF">AWC35_06595</name>
</gene>
<dbReference type="GO" id="GO:0004519">
    <property type="term" value="F:endonuclease activity"/>
    <property type="evidence" value="ECO:0007669"/>
    <property type="project" value="UniProtKB-KW"/>
</dbReference>
<name>A0A250AYJ4_9GAMM</name>
<dbReference type="Pfam" id="PF13558">
    <property type="entry name" value="SbcC_Walker_B"/>
    <property type="match status" value="1"/>
</dbReference>
<keyword evidence="1" id="KW-0255">Endonuclease</keyword>
<dbReference type="GO" id="GO:0016887">
    <property type="term" value="F:ATP hydrolysis activity"/>
    <property type="evidence" value="ECO:0007669"/>
    <property type="project" value="InterPro"/>
</dbReference>
<dbReference type="NCBIfam" id="TIGR00618">
    <property type="entry name" value="sbcc"/>
    <property type="match status" value="1"/>
</dbReference>
<dbReference type="SUPFAM" id="SSF52540">
    <property type="entry name" value="P-loop containing nucleoside triphosphate hydrolases"/>
    <property type="match status" value="1"/>
</dbReference>
<comment type="subunit">
    <text evidence="1">Heterodimer of SbcC and SbcD.</text>
</comment>
<feature type="domain" description="Rad50/SbcC-type AAA" evidence="2">
    <location>
        <begin position="5"/>
        <end position="204"/>
    </location>
</feature>